<evidence type="ECO:0000313" key="2">
    <source>
        <dbReference type="EMBL" id="TBN56240.1"/>
    </source>
</evidence>
<dbReference type="AlphaFoldDB" id="A0A4Q9GVN5"/>
<dbReference type="RefSeq" id="WP_130980350.1">
    <property type="nucleotide sequence ID" value="NZ_SISG01000001.1"/>
</dbReference>
<gene>
    <name evidence="2" type="ORF">EYE40_01865</name>
</gene>
<evidence type="ECO:0000313" key="3">
    <source>
        <dbReference type="Proteomes" id="UP000294194"/>
    </source>
</evidence>
<protein>
    <recommendedName>
        <fullName evidence="1">Septum formation-related domain-containing protein</fullName>
    </recommendedName>
</protein>
<organism evidence="2 3">
    <name type="scientific">Glaciihabitans arcticus</name>
    <dbReference type="NCBI Taxonomy" id="2668039"/>
    <lineage>
        <taxon>Bacteria</taxon>
        <taxon>Bacillati</taxon>
        <taxon>Actinomycetota</taxon>
        <taxon>Actinomycetes</taxon>
        <taxon>Micrococcales</taxon>
        <taxon>Microbacteriaceae</taxon>
        <taxon>Glaciihabitans</taxon>
    </lineage>
</organism>
<feature type="domain" description="Septum formation-related" evidence="1">
    <location>
        <begin position="70"/>
        <end position="157"/>
    </location>
</feature>
<name>A0A4Q9GVN5_9MICO</name>
<keyword evidence="3" id="KW-1185">Reference proteome</keyword>
<comment type="caution">
    <text evidence="2">The sequence shown here is derived from an EMBL/GenBank/DDBJ whole genome shotgun (WGS) entry which is preliminary data.</text>
</comment>
<sequence>MPELAPRHPRRLVAALFVGVLLTVSLTGCTALGELVLDRVEQFTGGGDDTGEYDPESAYDEGNTDLNDIEVGECVDDEAIFGDADVASLDVVDCDEPHIAELYALWNLPDEAYPGYYAVNELIEEGCEERFENFVGAPSVDTDLAYYYFYPTEDYWEYDRGAMCFAIDYDQKSIVGSVRDRGASTPEPSEG</sequence>
<dbReference type="EMBL" id="SISG01000001">
    <property type="protein sequence ID" value="TBN56240.1"/>
    <property type="molecule type" value="Genomic_DNA"/>
</dbReference>
<reference evidence="3" key="1">
    <citation type="submission" date="2019-02" db="EMBL/GenBank/DDBJ databases">
        <title>Glaciihabitans arcticus sp. nov., a psychrotolerant bacterium isolated from polar soil.</title>
        <authorList>
            <person name="Dahal R.H."/>
        </authorList>
    </citation>
    <scope>NUCLEOTIDE SEQUENCE [LARGE SCALE GENOMIC DNA]</scope>
    <source>
        <strain evidence="3">RP-3-7</strain>
    </source>
</reference>
<evidence type="ECO:0000259" key="1">
    <source>
        <dbReference type="Pfam" id="PF13845"/>
    </source>
</evidence>
<proteinExistence type="predicted"/>
<dbReference type="InterPro" id="IPR026004">
    <property type="entry name" value="Septum_form"/>
</dbReference>
<accession>A0A4Q9GVN5</accession>
<dbReference type="Proteomes" id="UP000294194">
    <property type="component" value="Unassembled WGS sequence"/>
</dbReference>
<dbReference type="Pfam" id="PF13845">
    <property type="entry name" value="Septum_form"/>
    <property type="match status" value="1"/>
</dbReference>
<dbReference type="PROSITE" id="PS51257">
    <property type="entry name" value="PROKAR_LIPOPROTEIN"/>
    <property type="match status" value="1"/>
</dbReference>